<protein>
    <submittedName>
        <fullName evidence="1">Uncharacterized protein</fullName>
    </submittedName>
</protein>
<dbReference type="Proteomes" id="UP001462640">
    <property type="component" value="Unassembled WGS sequence"/>
</dbReference>
<organism evidence="1 2">
    <name type="scientific">Roseateles flavus</name>
    <dbReference type="NCBI Taxonomy" id="3149041"/>
    <lineage>
        <taxon>Bacteria</taxon>
        <taxon>Pseudomonadati</taxon>
        <taxon>Pseudomonadota</taxon>
        <taxon>Betaproteobacteria</taxon>
        <taxon>Burkholderiales</taxon>
        <taxon>Sphaerotilaceae</taxon>
        <taxon>Roseateles</taxon>
    </lineage>
</organism>
<dbReference type="RefSeq" id="WP_269632018.1">
    <property type="nucleotide sequence ID" value="NZ_JBDPZC010000001.1"/>
</dbReference>
<sequence>MSKSNKLGLSTTSIRHLNEGEQQGVAGGYTPPISYTGPAQAGCAGWSVGCPVSNTCPPATADCPPATGGCPPASLPTCVSPTHDRGCAPTGAVCVPWA</sequence>
<gene>
    <name evidence="1" type="ORF">ABDJ40_02400</name>
</gene>
<keyword evidence="2" id="KW-1185">Reference proteome</keyword>
<reference evidence="1 2" key="1">
    <citation type="submission" date="2024-05" db="EMBL/GenBank/DDBJ databases">
        <title>Roseateles sp. 2.12 16S ribosomal RNA gene Genome sequencing and assembly.</title>
        <authorList>
            <person name="Woo H."/>
        </authorList>
    </citation>
    <scope>NUCLEOTIDE SEQUENCE [LARGE SCALE GENOMIC DNA]</scope>
    <source>
        <strain evidence="1 2">2.12</strain>
    </source>
</reference>
<proteinExistence type="predicted"/>
<dbReference type="EMBL" id="JBDPZC010000001">
    <property type="protein sequence ID" value="MEO3711614.1"/>
    <property type="molecule type" value="Genomic_DNA"/>
</dbReference>
<comment type="caution">
    <text evidence="1">The sequence shown here is derived from an EMBL/GenBank/DDBJ whole genome shotgun (WGS) entry which is preliminary data.</text>
</comment>
<name>A0ABV0G9E6_9BURK</name>
<accession>A0ABV0G9E6</accession>
<evidence type="ECO:0000313" key="1">
    <source>
        <dbReference type="EMBL" id="MEO3711614.1"/>
    </source>
</evidence>
<evidence type="ECO:0000313" key="2">
    <source>
        <dbReference type="Proteomes" id="UP001462640"/>
    </source>
</evidence>